<feature type="non-terminal residue" evidence="1">
    <location>
        <position position="1"/>
    </location>
</feature>
<dbReference type="SUPFAM" id="SSF48371">
    <property type="entry name" value="ARM repeat"/>
    <property type="match status" value="1"/>
</dbReference>
<reference evidence="1" key="1">
    <citation type="submission" date="2021-02" db="EMBL/GenBank/DDBJ databases">
        <authorList>
            <person name="Dougan E. K."/>
            <person name="Rhodes N."/>
            <person name="Thang M."/>
            <person name="Chan C."/>
        </authorList>
    </citation>
    <scope>NUCLEOTIDE SEQUENCE</scope>
</reference>
<keyword evidence="2" id="KW-1185">Reference proteome</keyword>
<organism evidence="1 2">
    <name type="scientific">Polarella glacialis</name>
    <name type="common">Dinoflagellate</name>
    <dbReference type="NCBI Taxonomy" id="89957"/>
    <lineage>
        <taxon>Eukaryota</taxon>
        <taxon>Sar</taxon>
        <taxon>Alveolata</taxon>
        <taxon>Dinophyceae</taxon>
        <taxon>Suessiales</taxon>
        <taxon>Suessiaceae</taxon>
        <taxon>Polarella</taxon>
    </lineage>
</organism>
<dbReference type="InterPro" id="IPR016024">
    <property type="entry name" value="ARM-type_fold"/>
</dbReference>
<evidence type="ECO:0000313" key="2">
    <source>
        <dbReference type="Proteomes" id="UP000654075"/>
    </source>
</evidence>
<protein>
    <submittedName>
        <fullName evidence="1">Uncharacterized protein</fullName>
    </submittedName>
</protein>
<accession>A0A813D4Y2</accession>
<comment type="caution">
    <text evidence="1">The sequence shown here is derived from an EMBL/GenBank/DDBJ whole genome shotgun (WGS) entry which is preliminary data.</text>
</comment>
<evidence type="ECO:0000313" key="1">
    <source>
        <dbReference type="EMBL" id="CAE8582602.1"/>
    </source>
</evidence>
<dbReference type="Gene3D" id="1.25.40.180">
    <property type="match status" value="1"/>
</dbReference>
<proteinExistence type="predicted"/>
<dbReference type="Proteomes" id="UP000654075">
    <property type="component" value="Unassembled WGS sequence"/>
</dbReference>
<name>A0A813D4Y2_POLGL</name>
<dbReference type="EMBL" id="CAJNNV010000433">
    <property type="protein sequence ID" value="CAE8582602.1"/>
    <property type="molecule type" value="Genomic_DNA"/>
</dbReference>
<sequence length="293" mass="32442">MTAVSNQESHEILTSPSFSTPGIESMRCLVKQSFSPEDLEATAKRLNAIELADASEVDLFVRVLVSEAVADNDHTLCKHYAELIAMLLHQMEIRSFPTGADEGIPIKAKFLRALINHIQVDVYEKLFELEELHTATAAVRLCFVGHLCLHGLLPKVIITSVVGDACRLKKTMTQEVKEQLMLNMCQLLHIVWPKFGSTSFGLREREIIKLALTGLGAGAASQSIRAMIQGVLDLDAPQAPQAKVRKQVPEMLAGNEHLQAIARLTGSTRHREPELKLLETSDPRWSVIESLVH</sequence>
<dbReference type="AlphaFoldDB" id="A0A813D4Y2"/>
<gene>
    <name evidence="1" type="ORF">PGLA1383_LOCUS1599</name>
</gene>